<evidence type="ECO:0000313" key="2">
    <source>
        <dbReference type="Proteomes" id="UP000054270"/>
    </source>
</evidence>
<organism evidence="1 2">
    <name type="scientific">Hypholoma sublateritium (strain FD-334 SS-4)</name>
    <dbReference type="NCBI Taxonomy" id="945553"/>
    <lineage>
        <taxon>Eukaryota</taxon>
        <taxon>Fungi</taxon>
        <taxon>Dikarya</taxon>
        <taxon>Basidiomycota</taxon>
        <taxon>Agaricomycotina</taxon>
        <taxon>Agaricomycetes</taxon>
        <taxon>Agaricomycetidae</taxon>
        <taxon>Agaricales</taxon>
        <taxon>Agaricineae</taxon>
        <taxon>Strophariaceae</taxon>
        <taxon>Hypholoma</taxon>
    </lineage>
</organism>
<dbReference type="EMBL" id="KN817564">
    <property type="protein sequence ID" value="KJA20780.1"/>
    <property type="molecule type" value="Genomic_DNA"/>
</dbReference>
<name>A0A0D2PLI7_HYPSF</name>
<dbReference type="STRING" id="945553.A0A0D2PLI7"/>
<dbReference type="OrthoDB" id="3020812at2759"/>
<accession>A0A0D2PLI7</accession>
<dbReference type="OMA" id="FTRNICA"/>
<reference evidence="2" key="1">
    <citation type="submission" date="2014-04" db="EMBL/GenBank/DDBJ databases">
        <title>Evolutionary Origins and Diversification of the Mycorrhizal Mutualists.</title>
        <authorList>
            <consortium name="DOE Joint Genome Institute"/>
            <consortium name="Mycorrhizal Genomics Consortium"/>
            <person name="Kohler A."/>
            <person name="Kuo A."/>
            <person name="Nagy L.G."/>
            <person name="Floudas D."/>
            <person name="Copeland A."/>
            <person name="Barry K.W."/>
            <person name="Cichocki N."/>
            <person name="Veneault-Fourrey C."/>
            <person name="LaButti K."/>
            <person name="Lindquist E.A."/>
            <person name="Lipzen A."/>
            <person name="Lundell T."/>
            <person name="Morin E."/>
            <person name="Murat C."/>
            <person name="Riley R."/>
            <person name="Ohm R."/>
            <person name="Sun H."/>
            <person name="Tunlid A."/>
            <person name="Henrissat B."/>
            <person name="Grigoriev I.V."/>
            <person name="Hibbett D.S."/>
            <person name="Martin F."/>
        </authorList>
    </citation>
    <scope>NUCLEOTIDE SEQUENCE [LARGE SCALE GENOMIC DNA]</scope>
    <source>
        <strain evidence="2">FD-334 SS-4</strain>
    </source>
</reference>
<protein>
    <submittedName>
        <fullName evidence="1">Uncharacterized protein</fullName>
    </submittedName>
</protein>
<feature type="non-terminal residue" evidence="1">
    <location>
        <position position="438"/>
    </location>
</feature>
<sequence length="438" mass="50362">MYNFRRGAFIALSLYFLIRIRMSIRTNSERFKETVDSILDRKVSDFLPRIHTAPGDDLQRILDLQLYLSCLIKNGKWTIDSQLWPSFSLAKACSHSNVHSRFSDLASTADLCYFLSGKKILFIGPETTYYLHSLWLASLETYERRSHTCLGHEFCTFHHICRLSTVSGELPLEGLTDGRKKKMPSNNMLMTLKSSLFQYTFSTTLDASENNHDRLYTKPVVDEQTAIRVPNTYWLRRARKADVIVINRGPVPSPATTYAFSSEKSGNWTFTRNICAQNNHLGSSPCNATLETLLVNAALHVTVNYYLPSLFQSLQIISQDIEIARSSLVWQSSWYIQPICSLALLPNSVSLLEDTWSTENVGLVDPWTFYYNSQVYMHDRLLPKILPHFNITYIPLTMPTYLRPQLRLPQKEWDISAAHPKDCLRQPWPTFGAYSLEM</sequence>
<dbReference type="Proteomes" id="UP000054270">
    <property type="component" value="Unassembled WGS sequence"/>
</dbReference>
<dbReference type="AlphaFoldDB" id="A0A0D2PLI7"/>
<gene>
    <name evidence="1" type="ORF">HYPSUDRAFT_88550</name>
</gene>
<evidence type="ECO:0000313" key="1">
    <source>
        <dbReference type="EMBL" id="KJA20780.1"/>
    </source>
</evidence>
<keyword evidence="2" id="KW-1185">Reference proteome</keyword>
<proteinExistence type="predicted"/>